<accession>A0ACA9Q962</accession>
<proteinExistence type="predicted"/>
<reference evidence="1" key="1">
    <citation type="submission" date="2021-06" db="EMBL/GenBank/DDBJ databases">
        <authorList>
            <person name="Kallberg Y."/>
            <person name="Tangrot J."/>
            <person name="Rosling A."/>
        </authorList>
    </citation>
    <scope>NUCLEOTIDE SEQUENCE</scope>
    <source>
        <strain evidence="1">CL356</strain>
    </source>
</reference>
<evidence type="ECO:0000313" key="1">
    <source>
        <dbReference type="EMBL" id="CAG8741549.1"/>
    </source>
</evidence>
<dbReference type="EMBL" id="CAJVPT010048173">
    <property type="protein sequence ID" value="CAG8741549.1"/>
    <property type="molecule type" value="Genomic_DNA"/>
</dbReference>
<keyword evidence="2" id="KW-1185">Reference proteome</keyword>
<sequence length="93" mass="10230">GNPFGNMPEYVDFILSVVPGGLDVRDGGSNRNVVNARFAKFYTEHGDAKRGRVAESLALERRLSISQVVEIKRRGGFYTRRPLWSSASGPSGM</sequence>
<gene>
    <name evidence="1" type="ORF">ACOLOM_LOCUS12206</name>
</gene>
<feature type="non-terminal residue" evidence="1">
    <location>
        <position position="1"/>
    </location>
</feature>
<name>A0ACA9Q962_9GLOM</name>
<comment type="caution">
    <text evidence="1">The sequence shown here is derived from an EMBL/GenBank/DDBJ whole genome shotgun (WGS) entry which is preliminary data.</text>
</comment>
<evidence type="ECO:0000313" key="2">
    <source>
        <dbReference type="Proteomes" id="UP000789525"/>
    </source>
</evidence>
<organism evidence="1 2">
    <name type="scientific">Acaulospora colombiana</name>
    <dbReference type="NCBI Taxonomy" id="27376"/>
    <lineage>
        <taxon>Eukaryota</taxon>
        <taxon>Fungi</taxon>
        <taxon>Fungi incertae sedis</taxon>
        <taxon>Mucoromycota</taxon>
        <taxon>Glomeromycotina</taxon>
        <taxon>Glomeromycetes</taxon>
        <taxon>Diversisporales</taxon>
        <taxon>Acaulosporaceae</taxon>
        <taxon>Acaulospora</taxon>
    </lineage>
</organism>
<dbReference type="Proteomes" id="UP000789525">
    <property type="component" value="Unassembled WGS sequence"/>
</dbReference>
<protein>
    <submittedName>
        <fullName evidence="1">12813_t:CDS:1</fullName>
    </submittedName>
</protein>